<name>A0A1R2AKC3_9CILI</name>
<comment type="caution">
    <text evidence="1">The sequence shown here is derived from an EMBL/GenBank/DDBJ whole genome shotgun (WGS) entry which is preliminary data.</text>
</comment>
<dbReference type="Pfam" id="PF05608">
    <property type="entry name" value="RTE1"/>
    <property type="match status" value="1"/>
</dbReference>
<dbReference type="EMBL" id="MPUH01002607">
    <property type="protein sequence ID" value="OMJ64978.1"/>
    <property type="molecule type" value="Genomic_DNA"/>
</dbReference>
<evidence type="ECO:0000313" key="1">
    <source>
        <dbReference type="EMBL" id="OMJ64978.1"/>
    </source>
</evidence>
<dbReference type="AlphaFoldDB" id="A0A1R2AKC3"/>
<dbReference type="PANTHER" id="PTHR20921">
    <property type="entry name" value="TRANSMEMBRANE PROTEIN 222"/>
    <property type="match status" value="1"/>
</dbReference>
<dbReference type="InterPro" id="IPR008496">
    <property type="entry name" value="TMEM222/RTE1"/>
</dbReference>
<dbReference type="Proteomes" id="UP000187209">
    <property type="component" value="Unassembled WGS sequence"/>
</dbReference>
<accession>A0A1R2AKC3</accession>
<sequence>MRSYMEQYDNCVLDIHSNRYPYCIVWTPLPLITTLFPFIGHTGICTSEGIIHDFSGSYNVTIDDMAFEIPDSKCRYMIFINVSDVQFQLESKHFSLLCKF</sequence>
<proteinExistence type="predicted"/>
<keyword evidence="2" id="KW-1185">Reference proteome</keyword>
<evidence type="ECO:0000313" key="2">
    <source>
        <dbReference type="Proteomes" id="UP000187209"/>
    </source>
</evidence>
<dbReference type="OrthoDB" id="267284at2759"/>
<reference evidence="1 2" key="1">
    <citation type="submission" date="2016-11" db="EMBL/GenBank/DDBJ databases">
        <title>The macronuclear genome of Stentor coeruleus: a giant cell with tiny introns.</title>
        <authorList>
            <person name="Slabodnick M."/>
            <person name="Ruby J.G."/>
            <person name="Reiff S.B."/>
            <person name="Swart E.C."/>
            <person name="Gosai S."/>
            <person name="Prabakaran S."/>
            <person name="Witkowska E."/>
            <person name="Larue G.E."/>
            <person name="Fisher S."/>
            <person name="Freeman R.M."/>
            <person name="Gunawardena J."/>
            <person name="Chu W."/>
            <person name="Stover N.A."/>
            <person name="Gregory B.D."/>
            <person name="Nowacki M."/>
            <person name="Derisi J."/>
            <person name="Roy S.W."/>
            <person name="Marshall W.F."/>
            <person name="Sood P."/>
        </authorList>
    </citation>
    <scope>NUCLEOTIDE SEQUENCE [LARGE SCALE GENOMIC DNA]</scope>
    <source>
        <strain evidence="1">WM001</strain>
    </source>
</reference>
<organism evidence="1 2">
    <name type="scientific">Stentor coeruleus</name>
    <dbReference type="NCBI Taxonomy" id="5963"/>
    <lineage>
        <taxon>Eukaryota</taxon>
        <taxon>Sar</taxon>
        <taxon>Alveolata</taxon>
        <taxon>Ciliophora</taxon>
        <taxon>Postciliodesmatophora</taxon>
        <taxon>Heterotrichea</taxon>
        <taxon>Heterotrichida</taxon>
        <taxon>Stentoridae</taxon>
        <taxon>Stentor</taxon>
    </lineage>
</organism>
<gene>
    <name evidence="1" type="ORF">SteCoe_40361</name>
</gene>
<protein>
    <submittedName>
        <fullName evidence="1">Uncharacterized protein</fullName>
    </submittedName>
</protein>
<dbReference type="PANTHER" id="PTHR20921:SF0">
    <property type="entry name" value="TRANSMEMBRANE PROTEIN 222"/>
    <property type="match status" value="1"/>
</dbReference>